<keyword evidence="1" id="KW-1133">Transmembrane helix</keyword>
<feature type="transmembrane region" description="Helical" evidence="1">
    <location>
        <begin position="108"/>
        <end position="135"/>
    </location>
</feature>
<evidence type="ECO:0000313" key="3">
    <source>
        <dbReference type="Proteomes" id="UP000218767"/>
    </source>
</evidence>
<evidence type="ECO:0000256" key="1">
    <source>
        <dbReference type="SAM" id="Phobius"/>
    </source>
</evidence>
<dbReference type="AlphaFoldDB" id="A0A2A4X121"/>
<evidence type="ECO:0000313" key="2">
    <source>
        <dbReference type="EMBL" id="PCI76303.1"/>
    </source>
</evidence>
<name>A0A2A4X121_9GAMM</name>
<proteinExistence type="predicted"/>
<reference evidence="3" key="1">
    <citation type="submission" date="2017-08" db="EMBL/GenBank/DDBJ databases">
        <title>A dynamic microbial community with high functional redundancy inhabits the cold, oxic subseafloor aquifer.</title>
        <authorList>
            <person name="Tully B.J."/>
            <person name="Wheat C.G."/>
            <person name="Glazer B.T."/>
            <person name="Huber J.A."/>
        </authorList>
    </citation>
    <scope>NUCLEOTIDE SEQUENCE [LARGE SCALE GENOMIC DNA]</scope>
</reference>
<dbReference type="EMBL" id="NVUL01000059">
    <property type="protein sequence ID" value="PCI76303.1"/>
    <property type="molecule type" value="Genomic_DNA"/>
</dbReference>
<organism evidence="2 3">
    <name type="scientific">SAR86 cluster bacterium</name>
    <dbReference type="NCBI Taxonomy" id="2030880"/>
    <lineage>
        <taxon>Bacteria</taxon>
        <taxon>Pseudomonadati</taxon>
        <taxon>Pseudomonadota</taxon>
        <taxon>Gammaproteobacteria</taxon>
        <taxon>SAR86 cluster</taxon>
    </lineage>
</organism>
<accession>A0A2A4X121</accession>
<feature type="transmembrane region" description="Helical" evidence="1">
    <location>
        <begin position="20"/>
        <end position="41"/>
    </location>
</feature>
<protein>
    <submittedName>
        <fullName evidence="2">Uncharacterized protein</fullName>
    </submittedName>
</protein>
<sequence>MEELSIPATLNEAIFSEPLWLQAWVMLLVIANIAAIPFALTKVEGAWKLRKECLAIVVSFVVAAILMDWMYNTFGYVRLLGMAHLIAWTPAFVYVLMRRKELGMSTAFGKYVHFYLVTAGLSLAVDLLDVVRYLLGDGELYLRWA</sequence>
<comment type="caution">
    <text evidence="2">The sequence shown here is derived from an EMBL/GenBank/DDBJ whole genome shotgun (WGS) entry which is preliminary data.</text>
</comment>
<keyword evidence="1" id="KW-0472">Membrane</keyword>
<feature type="transmembrane region" description="Helical" evidence="1">
    <location>
        <begin position="53"/>
        <end position="71"/>
    </location>
</feature>
<keyword evidence="1" id="KW-0812">Transmembrane</keyword>
<gene>
    <name evidence="2" type="ORF">COB20_11000</name>
</gene>
<feature type="transmembrane region" description="Helical" evidence="1">
    <location>
        <begin position="77"/>
        <end position="96"/>
    </location>
</feature>
<dbReference type="Proteomes" id="UP000218767">
    <property type="component" value="Unassembled WGS sequence"/>
</dbReference>